<dbReference type="InterPro" id="IPR022030">
    <property type="entry name" value="SF3A1_dom"/>
</dbReference>
<dbReference type="GO" id="GO:0071004">
    <property type="term" value="C:U2-type prespliceosome"/>
    <property type="evidence" value="ECO:0007669"/>
    <property type="project" value="TreeGrafter"/>
</dbReference>
<dbReference type="FunFam" id="1.10.10.790:FF:000015">
    <property type="entry name" value="Splicing factor 3A subunit 1"/>
    <property type="match status" value="1"/>
</dbReference>
<keyword evidence="4" id="KW-0677">Repeat</keyword>
<gene>
    <name evidence="8" type="ORF">BJ508DRAFT_414488</name>
</gene>
<dbReference type="PANTHER" id="PTHR15316:SF1">
    <property type="entry name" value="SPLICING FACTOR 3A SUBUNIT 1"/>
    <property type="match status" value="1"/>
</dbReference>
<keyword evidence="6" id="KW-0539">Nucleus</keyword>
<dbReference type="GO" id="GO:0071013">
    <property type="term" value="C:catalytic step 2 spliceosome"/>
    <property type="evidence" value="ECO:0007669"/>
    <property type="project" value="TreeGrafter"/>
</dbReference>
<name>A0A3N4I6R5_ASCIM</name>
<accession>A0A3N4I6R5</accession>
<dbReference type="Pfam" id="PF12230">
    <property type="entry name" value="PRP21_like_P"/>
    <property type="match status" value="1"/>
</dbReference>
<keyword evidence="5" id="KW-0508">mRNA splicing</keyword>
<organism evidence="8 9">
    <name type="scientific">Ascobolus immersus RN42</name>
    <dbReference type="NCBI Taxonomy" id="1160509"/>
    <lineage>
        <taxon>Eukaryota</taxon>
        <taxon>Fungi</taxon>
        <taxon>Dikarya</taxon>
        <taxon>Ascomycota</taxon>
        <taxon>Pezizomycotina</taxon>
        <taxon>Pezizomycetes</taxon>
        <taxon>Pezizales</taxon>
        <taxon>Ascobolaceae</taxon>
        <taxon>Ascobolus</taxon>
    </lineage>
</organism>
<proteinExistence type="predicted"/>
<dbReference type="GO" id="GO:0045292">
    <property type="term" value="P:mRNA cis splicing, via spliceosome"/>
    <property type="evidence" value="ECO:0007669"/>
    <property type="project" value="InterPro"/>
</dbReference>
<dbReference type="SMART" id="SM00648">
    <property type="entry name" value="SWAP"/>
    <property type="match status" value="2"/>
</dbReference>
<comment type="subcellular location">
    <subcellularLocation>
        <location evidence="1">Nucleus</location>
    </subcellularLocation>
</comment>
<evidence type="ECO:0000256" key="6">
    <source>
        <dbReference type="ARBA" id="ARBA00023242"/>
    </source>
</evidence>
<dbReference type="EMBL" id="ML119676">
    <property type="protein sequence ID" value="RPA81773.1"/>
    <property type="molecule type" value="Genomic_DNA"/>
</dbReference>
<dbReference type="AlphaFoldDB" id="A0A3N4I6R5"/>
<evidence type="ECO:0000256" key="2">
    <source>
        <dbReference type="ARBA" id="ARBA00022664"/>
    </source>
</evidence>
<dbReference type="Pfam" id="PF01805">
    <property type="entry name" value="Surp"/>
    <property type="match status" value="2"/>
</dbReference>
<sequence length="329" mass="37531">MENSHKVMPSGMVLPPKEIKAIIEKTAKYVARNGLLFEQRIRDKESNNAKFSFLSPADAYYSYYKWRMEQIKGGEVTIADRVLDSEIPKKVLATAKSQPVFASKMPNLCSVDLDVIRLVAQFGSYLGRSFVTALCQRESRNPQFDFLRPNHSYHQFFMQQLDQYTAARTNGRRGITNVGHRKEVLTASREKALTAREDQLKAQKLEAETRKENIIFAQIDWHDFSVVEIIQFQEGDEHALLPAPLDLNQLLNKSLEEKAHLVSQDGRGLLEFDASAHWEESTAEQTSPAQQNRTVNSKVMKTTCPNCGALIPIDELEEHMRIELLSYAR</sequence>
<keyword evidence="2" id="KW-0507">mRNA processing</keyword>
<dbReference type="GO" id="GO:0005686">
    <property type="term" value="C:U2 snRNP"/>
    <property type="evidence" value="ECO:0007669"/>
    <property type="project" value="TreeGrafter"/>
</dbReference>
<dbReference type="InterPro" id="IPR045146">
    <property type="entry name" value="SF3A1"/>
</dbReference>
<feature type="domain" description="SURP motif" evidence="7">
    <location>
        <begin position="22"/>
        <end position="64"/>
    </location>
</feature>
<dbReference type="InterPro" id="IPR035967">
    <property type="entry name" value="SWAP/Surp_sf"/>
</dbReference>
<evidence type="ECO:0000313" key="8">
    <source>
        <dbReference type="EMBL" id="RPA81773.1"/>
    </source>
</evidence>
<evidence type="ECO:0000256" key="1">
    <source>
        <dbReference type="ARBA" id="ARBA00004123"/>
    </source>
</evidence>
<evidence type="ECO:0000259" key="7">
    <source>
        <dbReference type="PROSITE" id="PS50128"/>
    </source>
</evidence>
<protein>
    <submittedName>
        <fullName evidence="8">Surp-domain-containing protein</fullName>
    </submittedName>
</protein>
<dbReference type="OrthoDB" id="447637at2759"/>
<dbReference type="PROSITE" id="PS50128">
    <property type="entry name" value="SURP"/>
    <property type="match status" value="2"/>
</dbReference>
<dbReference type="Proteomes" id="UP000275078">
    <property type="component" value="Unassembled WGS sequence"/>
</dbReference>
<dbReference type="STRING" id="1160509.A0A3N4I6R5"/>
<reference evidence="8 9" key="1">
    <citation type="journal article" date="2018" name="Nat. Ecol. Evol.">
        <title>Pezizomycetes genomes reveal the molecular basis of ectomycorrhizal truffle lifestyle.</title>
        <authorList>
            <person name="Murat C."/>
            <person name="Payen T."/>
            <person name="Noel B."/>
            <person name="Kuo A."/>
            <person name="Morin E."/>
            <person name="Chen J."/>
            <person name="Kohler A."/>
            <person name="Krizsan K."/>
            <person name="Balestrini R."/>
            <person name="Da Silva C."/>
            <person name="Montanini B."/>
            <person name="Hainaut M."/>
            <person name="Levati E."/>
            <person name="Barry K.W."/>
            <person name="Belfiori B."/>
            <person name="Cichocki N."/>
            <person name="Clum A."/>
            <person name="Dockter R.B."/>
            <person name="Fauchery L."/>
            <person name="Guy J."/>
            <person name="Iotti M."/>
            <person name="Le Tacon F."/>
            <person name="Lindquist E.A."/>
            <person name="Lipzen A."/>
            <person name="Malagnac F."/>
            <person name="Mello A."/>
            <person name="Molinier V."/>
            <person name="Miyauchi S."/>
            <person name="Poulain J."/>
            <person name="Riccioni C."/>
            <person name="Rubini A."/>
            <person name="Sitrit Y."/>
            <person name="Splivallo R."/>
            <person name="Traeger S."/>
            <person name="Wang M."/>
            <person name="Zifcakova L."/>
            <person name="Wipf D."/>
            <person name="Zambonelli A."/>
            <person name="Paolocci F."/>
            <person name="Nowrousian M."/>
            <person name="Ottonello S."/>
            <person name="Baldrian P."/>
            <person name="Spatafora J.W."/>
            <person name="Henrissat B."/>
            <person name="Nagy L.G."/>
            <person name="Aury J.M."/>
            <person name="Wincker P."/>
            <person name="Grigoriev I.V."/>
            <person name="Bonfante P."/>
            <person name="Martin F.M."/>
        </authorList>
    </citation>
    <scope>NUCLEOTIDE SEQUENCE [LARGE SCALE GENOMIC DNA]</scope>
    <source>
        <strain evidence="8 9">RN42</strain>
    </source>
</reference>
<dbReference type="PANTHER" id="PTHR15316">
    <property type="entry name" value="SPLICEOSOME ASSOCIATED PROTEIN 114/SWAP SPLICING FACTOR-RELATED"/>
    <property type="match status" value="1"/>
</dbReference>
<dbReference type="SUPFAM" id="SSF109905">
    <property type="entry name" value="Surp module (SWAP domain)"/>
    <property type="match status" value="2"/>
</dbReference>
<evidence type="ECO:0000256" key="4">
    <source>
        <dbReference type="ARBA" id="ARBA00022737"/>
    </source>
</evidence>
<feature type="domain" description="SURP motif" evidence="7">
    <location>
        <begin position="115"/>
        <end position="157"/>
    </location>
</feature>
<keyword evidence="3" id="KW-0747">Spliceosome</keyword>
<evidence type="ECO:0000256" key="5">
    <source>
        <dbReference type="ARBA" id="ARBA00023187"/>
    </source>
</evidence>
<evidence type="ECO:0000256" key="3">
    <source>
        <dbReference type="ARBA" id="ARBA00022728"/>
    </source>
</evidence>
<dbReference type="FunFam" id="1.10.10.790:FF:000001">
    <property type="entry name" value="Splicing factor 3a, subunit 1"/>
    <property type="match status" value="1"/>
</dbReference>
<evidence type="ECO:0000313" key="9">
    <source>
        <dbReference type="Proteomes" id="UP000275078"/>
    </source>
</evidence>
<dbReference type="GO" id="GO:0000381">
    <property type="term" value="P:regulation of alternative mRNA splicing, via spliceosome"/>
    <property type="evidence" value="ECO:0007669"/>
    <property type="project" value="TreeGrafter"/>
</dbReference>
<dbReference type="InterPro" id="IPR000061">
    <property type="entry name" value="Surp"/>
</dbReference>
<keyword evidence="9" id="KW-1185">Reference proteome</keyword>
<dbReference type="GO" id="GO:0003723">
    <property type="term" value="F:RNA binding"/>
    <property type="evidence" value="ECO:0007669"/>
    <property type="project" value="InterPro"/>
</dbReference>
<dbReference type="Gene3D" id="1.10.10.790">
    <property type="entry name" value="Surp module"/>
    <property type="match status" value="2"/>
</dbReference>